<dbReference type="InterPro" id="IPR020583">
    <property type="entry name" value="Inositol_monoP_metal-BS"/>
</dbReference>
<comment type="caution">
    <text evidence="8">The sequence shown here is derived from an EMBL/GenBank/DDBJ whole genome shotgun (WGS) entry which is preliminary data.</text>
</comment>
<evidence type="ECO:0000256" key="6">
    <source>
        <dbReference type="ARBA" id="ARBA00022801"/>
    </source>
</evidence>
<reference evidence="8" key="1">
    <citation type="journal article" date="2014" name="Front. Microbiol.">
        <title>High frequency of phylogenetically diverse reductive dehalogenase-homologous genes in deep subseafloor sedimentary metagenomes.</title>
        <authorList>
            <person name="Kawai M."/>
            <person name="Futagami T."/>
            <person name="Toyoda A."/>
            <person name="Takaki Y."/>
            <person name="Nishi S."/>
            <person name="Hori S."/>
            <person name="Arai W."/>
            <person name="Tsubouchi T."/>
            <person name="Morono Y."/>
            <person name="Uchiyama I."/>
            <person name="Ito T."/>
            <person name="Fujiyama A."/>
            <person name="Inagaki F."/>
            <person name="Takami H."/>
        </authorList>
    </citation>
    <scope>NUCLEOTIDE SEQUENCE</scope>
    <source>
        <strain evidence="8">Expedition CK06-06</strain>
    </source>
</reference>
<evidence type="ECO:0000256" key="2">
    <source>
        <dbReference type="ARBA" id="ARBA00001946"/>
    </source>
</evidence>
<dbReference type="SUPFAM" id="SSF56655">
    <property type="entry name" value="Carbohydrate phosphatase"/>
    <property type="match status" value="1"/>
</dbReference>
<dbReference type="PANTHER" id="PTHR20854:SF4">
    <property type="entry name" value="INOSITOL-1-MONOPHOSPHATASE-RELATED"/>
    <property type="match status" value="1"/>
</dbReference>
<dbReference type="FunFam" id="3.40.190.80:FF:000002">
    <property type="entry name" value="Inositol-1-monophosphatase"/>
    <property type="match status" value="1"/>
</dbReference>
<dbReference type="GO" id="GO:0046854">
    <property type="term" value="P:phosphatidylinositol phosphate biosynthetic process"/>
    <property type="evidence" value="ECO:0007669"/>
    <property type="project" value="InterPro"/>
</dbReference>
<dbReference type="InterPro" id="IPR033942">
    <property type="entry name" value="IMPase"/>
</dbReference>
<comment type="similarity">
    <text evidence="3">Belongs to the inositol monophosphatase superfamily.</text>
</comment>
<dbReference type="Pfam" id="PF00459">
    <property type="entry name" value="Inositol_P"/>
    <property type="match status" value="1"/>
</dbReference>
<accession>X1JU86</accession>
<keyword evidence="7" id="KW-0460">Magnesium</keyword>
<dbReference type="InterPro" id="IPR000760">
    <property type="entry name" value="Inositol_monophosphatase-like"/>
</dbReference>
<dbReference type="PROSITE" id="PS00629">
    <property type="entry name" value="IMP_1"/>
    <property type="match status" value="1"/>
</dbReference>
<evidence type="ECO:0000256" key="7">
    <source>
        <dbReference type="ARBA" id="ARBA00022842"/>
    </source>
</evidence>
<dbReference type="PRINTS" id="PR01959">
    <property type="entry name" value="SBIMPHPHTASE"/>
</dbReference>
<dbReference type="PRINTS" id="PR00377">
    <property type="entry name" value="IMPHPHTASES"/>
</dbReference>
<dbReference type="GO" id="GO:0046872">
    <property type="term" value="F:metal ion binding"/>
    <property type="evidence" value="ECO:0007669"/>
    <property type="project" value="UniProtKB-KW"/>
</dbReference>
<dbReference type="EC" id="3.1.3.25" evidence="4"/>
<dbReference type="Gene3D" id="3.40.190.80">
    <property type="match status" value="1"/>
</dbReference>
<dbReference type="CDD" id="cd01639">
    <property type="entry name" value="IMPase"/>
    <property type="match status" value="1"/>
</dbReference>
<dbReference type="FunFam" id="3.30.540.10:FF:000003">
    <property type="entry name" value="Inositol-1-monophosphatase"/>
    <property type="match status" value="1"/>
</dbReference>
<comment type="catalytic activity">
    <reaction evidence="1">
        <text>a myo-inositol phosphate + H2O = myo-inositol + phosphate</text>
        <dbReference type="Rhea" id="RHEA:24056"/>
        <dbReference type="ChEBI" id="CHEBI:15377"/>
        <dbReference type="ChEBI" id="CHEBI:17268"/>
        <dbReference type="ChEBI" id="CHEBI:43474"/>
        <dbReference type="ChEBI" id="CHEBI:84139"/>
        <dbReference type="EC" id="3.1.3.25"/>
    </reaction>
</comment>
<dbReference type="GO" id="GO:0008934">
    <property type="term" value="F:inositol monophosphate 1-phosphatase activity"/>
    <property type="evidence" value="ECO:0007669"/>
    <property type="project" value="InterPro"/>
</dbReference>
<dbReference type="PANTHER" id="PTHR20854">
    <property type="entry name" value="INOSITOL MONOPHOSPHATASE"/>
    <property type="match status" value="1"/>
</dbReference>
<keyword evidence="5" id="KW-0479">Metal-binding</keyword>
<dbReference type="InterPro" id="IPR022337">
    <property type="entry name" value="Inositol_monophosphatase_SuhB"/>
</dbReference>
<gene>
    <name evidence="8" type="ORF">S06H3_01663</name>
</gene>
<dbReference type="InterPro" id="IPR020550">
    <property type="entry name" value="Inositol_monophosphatase_CS"/>
</dbReference>
<evidence type="ECO:0000256" key="1">
    <source>
        <dbReference type="ARBA" id="ARBA00001033"/>
    </source>
</evidence>
<keyword evidence="6" id="KW-0378">Hydrolase</keyword>
<evidence type="ECO:0000313" key="8">
    <source>
        <dbReference type="EMBL" id="GAH98316.1"/>
    </source>
</evidence>
<name>X1JU86_9ZZZZ</name>
<dbReference type="EMBL" id="BARV01000430">
    <property type="protein sequence ID" value="GAH98316.1"/>
    <property type="molecule type" value="Genomic_DNA"/>
</dbReference>
<dbReference type="GO" id="GO:0007165">
    <property type="term" value="P:signal transduction"/>
    <property type="evidence" value="ECO:0007669"/>
    <property type="project" value="TreeGrafter"/>
</dbReference>
<evidence type="ECO:0000256" key="5">
    <source>
        <dbReference type="ARBA" id="ARBA00022723"/>
    </source>
</evidence>
<sequence>MSTTNLKNKLAFIIDLARNVGDYLYRSANKKKKICYKSEIDLVTQFDKKSQDLIVKPLAAKFSDFGILSEEDLNINLDAPIRWIIDPLDGTTNFAHGLPIWTISIALELEGEVVLGIVYDPTRKEMFSAIKDSGAFLNRKKIGVSKIKKLGQSLLVTGFPYDIRKAKENNLNQFSNFAVRAQAVRRLGSAALDLCYTACGRFDGYWELKLSPWDQAAGSLIIKEAGGRITDFKGKKFNIYGDEVLGTNSLIHRQMMKVLKITDCRLRI</sequence>
<dbReference type="PROSITE" id="PS00630">
    <property type="entry name" value="IMP_2"/>
    <property type="match status" value="1"/>
</dbReference>
<organism evidence="8">
    <name type="scientific">marine sediment metagenome</name>
    <dbReference type="NCBI Taxonomy" id="412755"/>
    <lineage>
        <taxon>unclassified sequences</taxon>
        <taxon>metagenomes</taxon>
        <taxon>ecological metagenomes</taxon>
    </lineage>
</organism>
<dbReference type="Gene3D" id="3.30.540.10">
    <property type="entry name" value="Fructose-1,6-Bisphosphatase, subunit A, domain 1"/>
    <property type="match status" value="1"/>
</dbReference>
<evidence type="ECO:0000256" key="3">
    <source>
        <dbReference type="ARBA" id="ARBA00009759"/>
    </source>
</evidence>
<evidence type="ECO:0000256" key="4">
    <source>
        <dbReference type="ARBA" id="ARBA00013106"/>
    </source>
</evidence>
<dbReference type="AlphaFoldDB" id="X1JU86"/>
<proteinExistence type="inferred from homology"/>
<protein>
    <recommendedName>
        <fullName evidence="4">inositol-phosphate phosphatase</fullName>
        <ecNumber evidence="4">3.1.3.25</ecNumber>
    </recommendedName>
</protein>
<dbReference type="GO" id="GO:0006020">
    <property type="term" value="P:inositol metabolic process"/>
    <property type="evidence" value="ECO:0007669"/>
    <property type="project" value="TreeGrafter"/>
</dbReference>
<comment type="cofactor">
    <cofactor evidence="2">
        <name>Mg(2+)</name>
        <dbReference type="ChEBI" id="CHEBI:18420"/>
    </cofactor>
</comment>